<dbReference type="Proteomes" id="UP000034577">
    <property type="component" value="Unassembled WGS sequence"/>
</dbReference>
<dbReference type="NCBIfam" id="NF033545">
    <property type="entry name" value="transpos_IS630"/>
    <property type="match status" value="1"/>
</dbReference>
<dbReference type="InterPro" id="IPR047655">
    <property type="entry name" value="Transpos_IS630-like"/>
</dbReference>
<name>A0A0F8GHV9_METMZ</name>
<feature type="non-terminal residue" evidence="2">
    <location>
        <position position="1"/>
    </location>
</feature>
<dbReference type="InterPro" id="IPR038717">
    <property type="entry name" value="Tc1-like_DDE_dom"/>
</dbReference>
<dbReference type="Pfam" id="PF13358">
    <property type="entry name" value="DDE_3"/>
    <property type="match status" value="1"/>
</dbReference>
<feature type="domain" description="Tc1-like transposase DDE" evidence="1">
    <location>
        <begin position="2"/>
        <end position="153"/>
    </location>
</feature>
<dbReference type="EMBL" id="JJPD01000145">
    <property type="protein sequence ID" value="KKG38758.1"/>
    <property type="molecule type" value="Genomic_DNA"/>
</dbReference>
<dbReference type="RefSeq" id="WP_048048495.1">
    <property type="nucleotide sequence ID" value="NZ_JJPD01000145.1"/>
</dbReference>
<proteinExistence type="predicted"/>
<sequence length="189" mass="22540">PLICLDEKPKQLLRDKRMSIPMKLGSSEKYDYEYVRNGTANIFMAVEFKAGKRVTQVTKRRTMKDFAQFMKILVTEKYSEAEVIRLVTDNLNIHKEKSFYEAFSEEEAKKILDKIEFHYTPKHASWLNAAEIEINVMDIECTGRRIGNIETLKNEVDSWTKRRNEHKRKIEWKFTRKNADEKMSKYYVK</sequence>
<accession>A0A0F8GHV9</accession>
<protein>
    <submittedName>
        <fullName evidence="2">Transposase</fullName>
    </submittedName>
</protein>
<evidence type="ECO:0000259" key="1">
    <source>
        <dbReference type="Pfam" id="PF13358"/>
    </source>
</evidence>
<dbReference type="AlphaFoldDB" id="A0A0F8GHV9"/>
<comment type="caution">
    <text evidence="2">The sequence shown here is derived from an EMBL/GenBank/DDBJ whole genome shotgun (WGS) entry which is preliminary data.</text>
</comment>
<reference evidence="2 3" key="1">
    <citation type="journal article" date="2015" name="ISME J.">
        <title>Genomic and phenotypic differentiation among Methanosarcina mazei populations from Columbia River sediment.</title>
        <authorList>
            <person name="Youngblut N.D."/>
            <person name="Wirth J.S."/>
            <person name="Henriksen J.R."/>
            <person name="Smith M."/>
            <person name="Simon H."/>
            <person name="Metcalf W.W."/>
            <person name="Whitaker R.J."/>
        </authorList>
    </citation>
    <scope>NUCLEOTIDE SEQUENCE [LARGE SCALE GENOMIC DNA]</scope>
    <source>
        <strain evidence="2 3">3.F.A.2.12</strain>
    </source>
</reference>
<dbReference type="PATRIC" id="fig|2209.63.peg.2432"/>
<gene>
    <name evidence="2" type="ORF">DU35_11165</name>
</gene>
<organism evidence="2 3">
    <name type="scientific">Methanosarcina mazei</name>
    <name type="common">Methanosarcina frisia</name>
    <dbReference type="NCBI Taxonomy" id="2209"/>
    <lineage>
        <taxon>Archaea</taxon>
        <taxon>Methanobacteriati</taxon>
        <taxon>Methanobacteriota</taxon>
        <taxon>Stenosarchaea group</taxon>
        <taxon>Methanomicrobia</taxon>
        <taxon>Methanosarcinales</taxon>
        <taxon>Methanosarcinaceae</taxon>
        <taxon>Methanosarcina</taxon>
    </lineage>
</organism>
<evidence type="ECO:0000313" key="3">
    <source>
        <dbReference type="Proteomes" id="UP000034577"/>
    </source>
</evidence>
<evidence type="ECO:0000313" key="2">
    <source>
        <dbReference type="EMBL" id="KKG38758.1"/>
    </source>
</evidence>